<sequence>MVKVWVADISPLFSGEKYDACYAALPDWRKKKADSLKQEQARAQSVGVWTLWMQVCRKEGLPEDVSYNLSHSGNYVMCAYSTRPGARVGCDLEMLGEFREKTARRFFCQEEYAYILKEEREEERRNLFYRFWVLKESFLKATRRGMGLDTRSFQIGWDEDGRPVLVKKPDEYPEAYFYQEYAVEEIPAKMAVCTTDPEIDGNIFIEKI</sequence>
<evidence type="ECO:0000256" key="2">
    <source>
        <dbReference type="ARBA" id="ARBA00022679"/>
    </source>
</evidence>
<comment type="caution">
    <text evidence="4">The sequence shown here is derived from an EMBL/GenBank/DDBJ whole genome shotgun (WGS) entry which is preliminary data.</text>
</comment>
<protein>
    <submittedName>
        <fullName evidence="4">4'-phosphopantetheinyl transferase superfamily protein</fullName>
    </submittedName>
</protein>
<evidence type="ECO:0000313" key="5">
    <source>
        <dbReference type="Proteomes" id="UP000713880"/>
    </source>
</evidence>
<reference evidence="4" key="1">
    <citation type="submission" date="2020-08" db="EMBL/GenBank/DDBJ databases">
        <authorList>
            <person name="Cejkova D."/>
            <person name="Kubasova T."/>
            <person name="Jahodarova E."/>
            <person name="Rychlik I."/>
        </authorList>
    </citation>
    <scope>NUCLEOTIDE SEQUENCE</scope>
    <source>
        <strain evidence="4">An420c</strain>
    </source>
</reference>
<dbReference type="InterPro" id="IPR050559">
    <property type="entry name" value="P-Pant_transferase_sf"/>
</dbReference>
<accession>A0A939BCZ4</accession>
<dbReference type="GO" id="GO:0000287">
    <property type="term" value="F:magnesium ion binding"/>
    <property type="evidence" value="ECO:0007669"/>
    <property type="project" value="InterPro"/>
</dbReference>
<dbReference type="GO" id="GO:0008897">
    <property type="term" value="F:holo-[acyl-carrier-protein] synthase activity"/>
    <property type="evidence" value="ECO:0007669"/>
    <property type="project" value="InterPro"/>
</dbReference>
<dbReference type="GO" id="GO:0005829">
    <property type="term" value="C:cytosol"/>
    <property type="evidence" value="ECO:0007669"/>
    <property type="project" value="TreeGrafter"/>
</dbReference>
<dbReference type="AlphaFoldDB" id="A0A939BCZ4"/>
<dbReference type="PANTHER" id="PTHR12215:SF10">
    <property type="entry name" value="L-AMINOADIPATE-SEMIALDEHYDE DEHYDROGENASE-PHOSPHOPANTETHEINYL TRANSFERASE"/>
    <property type="match status" value="1"/>
</dbReference>
<comment type="similarity">
    <text evidence="1">Belongs to the P-Pant transferase superfamily. Gsp/Sfp/HetI/AcpT family.</text>
</comment>
<keyword evidence="2 4" id="KW-0808">Transferase</keyword>
<organism evidence="4 5">
    <name type="scientific">Mordavella massiliensis</name>
    <dbReference type="NCBI Taxonomy" id="1871024"/>
    <lineage>
        <taxon>Bacteria</taxon>
        <taxon>Bacillati</taxon>
        <taxon>Bacillota</taxon>
        <taxon>Clostridia</taxon>
        <taxon>Eubacteriales</taxon>
        <taxon>Clostridiaceae</taxon>
        <taxon>Mordavella</taxon>
    </lineage>
</organism>
<reference evidence="4" key="2">
    <citation type="journal article" date="2021" name="Sci. Rep.">
        <title>The distribution of antibiotic resistance genes in chicken gut microbiota commensals.</title>
        <authorList>
            <person name="Juricova H."/>
            <person name="Matiasovicova J."/>
            <person name="Kubasova T."/>
            <person name="Cejkova D."/>
            <person name="Rychlik I."/>
        </authorList>
    </citation>
    <scope>NUCLEOTIDE SEQUENCE</scope>
    <source>
        <strain evidence="4">An420c</strain>
    </source>
</reference>
<dbReference type="EMBL" id="JACJLV010000059">
    <property type="protein sequence ID" value="MBM6827770.1"/>
    <property type="molecule type" value="Genomic_DNA"/>
</dbReference>
<dbReference type="SUPFAM" id="SSF56214">
    <property type="entry name" value="4'-phosphopantetheinyl transferase"/>
    <property type="match status" value="2"/>
</dbReference>
<gene>
    <name evidence="4" type="ORF">H6A13_11815</name>
</gene>
<dbReference type="Pfam" id="PF01648">
    <property type="entry name" value="ACPS"/>
    <property type="match status" value="1"/>
</dbReference>
<dbReference type="InterPro" id="IPR008278">
    <property type="entry name" value="4-PPantetheinyl_Trfase_dom"/>
</dbReference>
<feature type="domain" description="4'-phosphopantetheinyl transferase" evidence="3">
    <location>
        <begin position="87"/>
        <end position="181"/>
    </location>
</feature>
<dbReference type="Proteomes" id="UP000713880">
    <property type="component" value="Unassembled WGS sequence"/>
</dbReference>
<keyword evidence="5" id="KW-1185">Reference proteome</keyword>
<dbReference type="InterPro" id="IPR037143">
    <property type="entry name" value="4-PPantetheinyl_Trfase_dom_sf"/>
</dbReference>
<evidence type="ECO:0000256" key="1">
    <source>
        <dbReference type="ARBA" id="ARBA00010990"/>
    </source>
</evidence>
<dbReference type="RefSeq" id="WP_204909754.1">
    <property type="nucleotide sequence ID" value="NZ_JACJLV010000059.1"/>
</dbReference>
<name>A0A939BCZ4_9CLOT</name>
<dbReference type="GO" id="GO:0019878">
    <property type="term" value="P:lysine biosynthetic process via aminoadipic acid"/>
    <property type="evidence" value="ECO:0007669"/>
    <property type="project" value="TreeGrafter"/>
</dbReference>
<dbReference type="Gene3D" id="3.90.470.20">
    <property type="entry name" value="4'-phosphopantetheinyl transferase domain"/>
    <property type="match status" value="1"/>
</dbReference>
<evidence type="ECO:0000313" key="4">
    <source>
        <dbReference type="EMBL" id="MBM6827770.1"/>
    </source>
</evidence>
<dbReference type="PANTHER" id="PTHR12215">
    <property type="entry name" value="PHOSPHOPANTETHEINE TRANSFERASE"/>
    <property type="match status" value="1"/>
</dbReference>
<evidence type="ECO:0000259" key="3">
    <source>
        <dbReference type="Pfam" id="PF01648"/>
    </source>
</evidence>
<proteinExistence type="inferred from homology"/>